<evidence type="ECO:0000256" key="3">
    <source>
        <dbReference type="SAM" id="MobiDB-lite"/>
    </source>
</evidence>
<dbReference type="InterPro" id="IPR041916">
    <property type="entry name" value="Anti_sigma_zinc_sf"/>
</dbReference>
<feature type="region of interest" description="Disordered" evidence="3">
    <location>
        <begin position="73"/>
        <end position="104"/>
    </location>
</feature>
<dbReference type="EMBL" id="JAFBCF010000001">
    <property type="protein sequence ID" value="MBM7798778.1"/>
    <property type="molecule type" value="Genomic_DNA"/>
</dbReference>
<dbReference type="Gene3D" id="1.10.10.1320">
    <property type="entry name" value="Anti-sigma factor, zinc-finger domain"/>
    <property type="match status" value="1"/>
</dbReference>
<dbReference type="Pfam" id="PF10099">
    <property type="entry name" value="RskA_C"/>
    <property type="match status" value="1"/>
</dbReference>
<keyword evidence="7" id="KW-1185">Reference proteome</keyword>
<evidence type="ECO:0000313" key="6">
    <source>
        <dbReference type="EMBL" id="MBM7798778.1"/>
    </source>
</evidence>
<dbReference type="RefSeq" id="WP_204917283.1">
    <property type="nucleotide sequence ID" value="NZ_BAAAQP010000002.1"/>
</dbReference>
<keyword evidence="2" id="KW-0804">Transcription</keyword>
<feature type="compositionally biased region" description="Polar residues" evidence="3">
    <location>
        <begin position="81"/>
        <end position="103"/>
    </location>
</feature>
<gene>
    <name evidence="6" type="ORF">JOE57_001699</name>
</gene>
<keyword evidence="4" id="KW-0812">Transmembrane</keyword>
<dbReference type="InterPro" id="IPR018764">
    <property type="entry name" value="RskA_C"/>
</dbReference>
<reference evidence="6 7" key="1">
    <citation type="submission" date="2021-01" db="EMBL/GenBank/DDBJ databases">
        <title>Sequencing the genomes of 1000 actinobacteria strains.</title>
        <authorList>
            <person name="Klenk H.-P."/>
        </authorList>
    </citation>
    <scope>NUCLEOTIDE SEQUENCE [LARGE SCALE GENOMIC DNA]</scope>
    <source>
        <strain evidence="6 7">DSM 18662</strain>
    </source>
</reference>
<comment type="caution">
    <text evidence="6">The sequence shown here is derived from an EMBL/GenBank/DDBJ whole genome shotgun (WGS) entry which is preliminary data.</text>
</comment>
<keyword evidence="1" id="KW-0805">Transcription regulation</keyword>
<name>A0ABS2RIF1_9ACTN</name>
<accession>A0ABS2RIF1</accession>
<evidence type="ECO:0000256" key="4">
    <source>
        <dbReference type="SAM" id="Phobius"/>
    </source>
</evidence>
<dbReference type="Proteomes" id="UP000704762">
    <property type="component" value="Unassembled WGS sequence"/>
</dbReference>
<keyword evidence="4" id="KW-1133">Transmembrane helix</keyword>
<protein>
    <recommendedName>
        <fullName evidence="5">Anti-sigma K factor RskA C-terminal domain-containing protein</fullName>
    </recommendedName>
</protein>
<proteinExistence type="predicted"/>
<keyword evidence="4" id="KW-0472">Membrane</keyword>
<feature type="transmembrane region" description="Helical" evidence="4">
    <location>
        <begin position="120"/>
        <end position="142"/>
    </location>
</feature>
<evidence type="ECO:0000259" key="5">
    <source>
        <dbReference type="Pfam" id="PF10099"/>
    </source>
</evidence>
<evidence type="ECO:0000313" key="7">
    <source>
        <dbReference type="Proteomes" id="UP000704762"/>
    </source>
</evidence>
<feature type="domain" description="Anti-sigma K factor RskA C-terminal" evidence="5">
    <location>
        <begin position="124"/>
        <end position="245"/>
    </location>
</feature>
<organism evidence="6 7">
    <name type="scientific">Microlunatus panaciterrae</name>
    <dbReference type="NCBI Taxonomy" id="400768"/>
    <lineage>
        <taxon>Bacteria</taxon>
        <taxon>Bacillati</taxon>
        <taxon>Actinomycetota</taxon>
        <taxon>Actinomycetes</taxon>
        <taxon>Propionibacteriales</taxon>
        <taxon>Propionibacteriaceae</taxon>
        <taxon>Microlunatus</taxon>
    </lineage>
</organism>
<sequence>MRHCDAELLAGYALGDTAELSDDDRRHLEVCDECQAEVRELRLLVEGLPLSTADELVSPRAEVWERIQAELRDELPGAQSRPEQTSAPQTSAQQMSTQPSPETNVVALDRTRRARPDRRWILRAVAAAVIGVLLGVVGTVTLRDGTTEQVQVLARTVLEPLPGKTGSGSAELVTIDHQPFLRITVKGLGAGAGYHELWLINSDGKRMVSLGVLPENTTKTYPLPAGLGSSYRIVDVSLEPDDGNPLHSHNSLVRGTLPL</sequence>
<evidence type="ECO:0000256" key="2">
    <source>
        <dbReference type="ARBA" id="ARBA00023163"/>
    </source>
</evidence>
<evidence type="ECO:0000256" key="1">
    <source>
        <dbReference type="ARBA" id="ARBA00023015"/>
    </source>
</evidence>